<dbReference type="GeneID" id="46921135"/>
<dbReference type="Pfam" id="PF01739">
    <property type="entry name" value="CheR"/>
    <property type="match status" value="1"/>
</dbReference>
<dbReference type="RefSeq" id="WP_100590589.1">
    <property type="nucleotide sequence ID" value="NZ_CP015578.1"/>
</dbReference>
<reference evidence="6" key="2">
    <citation type="journal article" date="2017" name="Genome Biol. Evol.">
        <title>Comparative genomic analysis identifies a Campylobacter clade deficient in selenium metabolism.</title>
        <authorList>
            <person name="Miller W.G."/>
            <person name="Yee E."/>
            <person name="Lopes B.S."/>
            <person name="Chapman M.H."/>
            <person name="Huynh S."/>
            <person name="Bono J.L."/>
            <person name="Parker C.T."/>
            <person name="Strachan N.J.C."/>
            <person name="Forbes K.J."/>
        </authorList>
    </citation>
    <scope>NUCLEOTIDE SEQUENCE [LARGE SCALE GENOMIC DNA]</scope>
    <source>
        <strain evidence="6">NCTC 13004</strain>
    </source>
</reference>
<dbReference type="AlphaFoldDB" id="A0A1X9SMD2"/>
<dbReference type="GO" id="GO:0008983">
    <property type="term" value="F:protein-glutamate O-methyltransferase activity"/>
    <property type="evidence" value="ECO:0007669"/>
    <property type="project" value="UniProtKB-EC"/>
</dbReference>
<dbReference type="KEGG" id="clx:CLAN_0659"/>
<dbReference type="EC" id="2.1.1.80" evidence="5"/>
<dbReference type="EMBL" id="CP015578">
    <property type="protein sequence ID" value="ARQ97407.1"/>
    <property type="molecule type" value="Genomic_DNA"/>
</dbReference>
<dbReference type="InterPro" id="IPR000780">
    <property type="entry name" value="CheR_MeTrfase"/>
</dbReference>
<organism evidence="5 6">
    <name type="scientific">Campylobacter lanienae NCTC 13004</name>
    <dbReference type="NCBI Taxonomy" id="1031753"/>
    <lineage>
        <taxon>Bacteria</taxon>
        <taxon>Pseudomonadati</taxon>
        <taxon>Campylobacterota</taxon>
        <taxon>Epsilonproteobacteria</taxon>
        <taxon>Campylobacterales</taxon>
        <taxon>Campylobacteraceae</taxon>
        <taxon>Campylobacter</taxon>
    </lineage>
</organism>
<proteinExistence type="predicted"/>
<reference evidence="6" key="1">
    <citation type="journal article" date="2017" name="Genome Biol. Evol.">
        <title>Comparative Genomic Analysis Identifies a Campylobacter Clade Deficient in Selenium Metabolism.</title>
        <authorList>
            <person name="Miller W.G."/>
            <person name="Yee E."/>
            <person name="Lopes B.S."/>
            <person name="Chapman M.H."/>
            <person name="Huynh S."/>
            <person name="Bono J.L."/>
            <person name="Parker C.T."/>
            <person name="Strachan N.J.C."/>
            <person name="Forbes K.J."/>
        </authorList>
    </citation>
    <scope>NUCLEOTIDE SEQUENCE [LARGE SCALE GENOMIC DNA]</scope>
    <source>
        <strain evidence="6">NCTC 13004</strain>
    </source>
</reference>
<sequence length="265" mass="30890">MNQFECSNNDILDFIELAKKFSGNDLIGKKEIVKNKISNFAKHKNIENMQTLCSKFQFDRALRQELLNLITINETYFMRELNQLNSAIQYANNIAHSGANVKILCAPCSSGEEVYSLGILSKNIGIDRYHLKITGIDINSEMIQKSKEGIYNERSVKHLKEAQKELYFTKEQSDYRIRLDLMPMVEFKTINIFDDSLFSLGQFDIILSRNMMIYFDENYRLLTIERFAKILKPHGRIYFGNADLVPYCDLYNKIADRSSTYYEKA</sequence>
<dbReference type="Proteomes" id="UP000202031">
    <property type="component" value="Chromosome"/>
</dbReference>
<name>A0A1X9SMD2_9BACT</name>
<accession>A0A1X9SMD2</accession>
<dbReference type="SUPFAM" id="SSF47757">
    <property type="entry name" value="Chemotaxis receptor methyltransferase CheR, N-terminal domain"/>
    <property type="match status" value="1"/>
</dbReference>
<keyword evidence="2 5" id="KW-0808">Transferase</keyword>
<evidence type="ECO:0000313" key="5">
    <source>
        <dbReference type="EMBL" id="ARQ97407.1"/>
    </source>
</evidence>
<evidence type="ECO:0000256" key="3">
    <source>
        <dbReference type="ARBA" id="ARBA00022691"/>
    </source>
</evidence>
<keyword evidence="3" id="KW-0949">S-adenosyl-L-methionine</keyword>
<evidence type="ECO:0000313" key="6">
    <source>
        <dbReference type="Proteomes" id="UP000202031"/>
    </source>
</evidence>
<evidence type="ECO:0000256" key="1">
    <source>
        <dbReference type="ARBA" id="ARBA00022603"/>
    </source>
</evidence>
<dbReference type="PROSITE" id="PS50123">
    <property type="entry name" value="CHER"/>
    <property type="match status" value="1"/>
</dbReference>
<evidence type="ECO:0000259" key="4">
    <source>
        <dbReference type="PROSITE" id="PS50123"/>
    </source>
</evidence>
<dbReference type="InterPro" id="IPR050903">
    <property type="entry name" value="Bact_Chemotaxis_MeTrfase"/>
</dbReference>
<dbReference type="InterPro" id="IPR022642">
    <property type="entry name" value="CheR_C"/>
</dbReference>
<dbReference type="SUPFAM" id="SSF53335">
    <property type="entry name" value="S-adenosyl-L-methionine-dependent methyltransferases"/>
    <property type="match status" value="1"/>
</dbReference>
<dbReference type="PANTHER" id="PTHR24422">
    <property type="entry name" value="CHEMOTAXIS PROTEIN METHYLTRANSFERASE"/>
    <property type="match status" value="1"/>
</dbReference>
<protein>
    <submittedName>
        <fullName evidence="5">MCP protein methyltransferase</fullName>
        <ecNumber evidence="5">2.1.1.80</ecNumber>
    </submittedName>
</protein>
<dbReference type="InterPro" id="IPR029063">
    <property type="entry name" value="SAM-dependent_MTases_sf"/>
</dbReference>
<dbReference type="GO" id="GO:0032259">
    <property type="term" value="P:methylation"/>
    <property type="evidence" value="ECO:0007669"/>
    <property type="project" value="UniProtKB-KW"/>
</dbReference>
<dbReference type="SMART" id="SM00138">
    <property type="entry name" value="MeTrc"/>
    <property type="match status" value="1"/>
</dbReference>
<dbReference type="PANTHER" id="PTHR24422:SF19">
    <property type="entry name" value="CHEMOTAXIS PROTEIN METHYLTRANSFERASE"/>
    <property type="match status" value="1"/>
</dbReference>
<dbReference type="Gene3D" id="3.40.50.150">
    <property type="entry name" value="Vaccinia Virus protein VP39"/>
    <property type="match status" value="1"/>
</dbReference>
<gene>
    <name evidence="5" type="primary">cheR</name>
    <name evidence="5" type="ORF">CLAN_0659</name>
</gene>
<evidence type="ECO:0000256" key="2">
    <source>
        <dbReference type="ARBA" id="ARBA00022679"/>
    </source>
</evidence>
<dbReference type="CDD" id="cd02440">
    <property type="entry name" value="AdoMet_MTases"/>
    <property type="match status" value="1"/>
</dbReference>
<feature type="domain" description="CheR-type methyltransferase" evidence="4">
    <location>
        <begin position="1"/>
        <end position="265"/>
    </location>
</feature>
<keyword evidence="1 5" id="KW-0489">Methyltransferase</keyword>
<dbReference type="PRINTS" id="PR00996">
    <property type="entry name" value="CHERMTFRASE"/>
</dbReference>